<keyword evidence="2" id="KW-1185">Reference proteome</keyword>
<sequence>MTTTVTPALVSSTYYPCATPVPTLTGTIPYGDASNAPALSASLYGLNTPEGASLEACCNACYFQLVNCVQAYFYFYEGCVVDRAVSGYEGTGDGVSTTCPSGQLDGLVYSKDNDPAFRSTGSIAGPCGVTYDNLG</sequence>
<organism evidence="1 2">
    <name type="scientific">Imshaugia aleurites</name>
    <dbReference type="NCBI Taxonomy" id="172621"/>
    <lineage>
        <taxon>Eukaryota</taxon>
        <taxon>Fungi</taxon>
        <taxon>Dikarya</taxon>
        <taxon>Ascomycota</taxon>
        <taxon>Pezizomycotina</taxon>
        <taxon>Lecanoromycetes</taxon>
        <taxon>OSLEUM clade</taxon>
        <taxon>Lecanoromycetidae</taxon>
        <taxon>Lecanorales</taxon>
        <taxon>Lecanorineae</taxon>
        <taxon>Parmeliaceae</taxon>
        <taxon>Imshaugia</taxon>
    </lineage>
</organism>
<reference evidence="1" key="1">
    <citation type="submission" date="2021-03" db="EMBL/GenBank/DDBJ databases">
        <authorList>
            <person name="Tagirdzhanova G."/>
        </authorList>
    </citation>
    <scope>NUCLEOTIDE SEQUENCE</scope>
</reference>
<evidence type="ECO:0000313" key="1">
    <source>
        <dbReference type="EMBL" id="CAF9905942.1"/>
    </source>
</evidence>
<name>A0A8H3EKZ1_9LECA</name>
<proteinExistence type="predicted"/>
<dbReference type="AlphaFoldDB" id="A0A8H3EKZ1"/>
<accession>A0A8H3EKZ1</accession>
<dbReference type="OrthoDB" id="5414426at2759"/>
<dbReference type="Proteomes" id="UP000664534">
    <property type="component" value="Unassembled WGS sequence"/>
</dbReference>
<gene>
    <name evidence="1" type="ORF">IMSHALPRED_004025</name>
</gene>
<comment type="caution">
    <text evidence="1">The sequence shown here is derived from an EMBL/GenBank/DDBJ whole genome shotgun (WGS) entry which is preliminary data.</text>
</comment>
<dbReference type="EMBL" id="CAJPDT010000002">
    <property type="protein sequence ID" value="CAF9905942.1"/>
    <property type="molecule type" value="Genomic_DNA"/>
</dbReference>
<evidence type="ECO:0000313" key="2">
    <source>
        <dbReference type="Proteomes" id="UP000664534"/>
    </source>
</evidence>
<protein>
    <submittedName>
        <fullName evidence="1">Uncharacterized protein</fullName>
    </submittedName>
</protein>